<dbReference type="PANTHER" id="PTHR12753:SF0">
    <property type="entry name" value="ALPHA N-TERMINAL PROTEIN METHYLTRANSFERASE 1"/>
    <property type="match status" value="1"/>
</dbReference>
<evidence type="ECO:0000256" key="4">
    <source>
        <dbReference type="ARBA" id="ARBA00022691"/>
    </source>
</evidence>
<evidence type="ECO:0000313" key="13">
    <source>
        <dbReference type="Proteomes" id="UP000053593"/>
    </source>
</evidence>
<protein>
    <recommendedName>
        <fullName evidence="6">Alpha N-terminal protein methyltransferase 1</fullName>
        <ecNumber evidence="5">2.1.1.244</ecNumber>
    </recommendedName>
    <alternativeName>
        <fullName evidence="7">X-Pro-Lys N-terminal protein methyltransferase 1</fullName>
    </alternativeName>
</protein>
<evidence type="ECO:0000256" key="3">
    <source>
        <dbReference type="ARBA" id="ARBA00022679"/>
    </source>
</evidence>
<accession>A0A0D0CHM9</accession>
<dbReference type="CDD" id="cd02440">
    <property type="entry name" value="AdoMet_MTases"/>
    <property type="match status" value="1"/>
</dbReference>
<comment type="similarity">
    <text evidence="1">Belongs to the methyltransferase superfamily. NTM1 family.</text>
</comment>
<reference evidence="12 13" key="1">
    <citation type="submission" date="2014-04" db="EMBL/GenBank/DDBJ databases">
        <title>Evolutionary Origins and Diversification of the Mycorrhizal Mutualists.</title>
        <authorList>
            <consortium name="DOE Joint Genome Institute"/>
            <consortium name="Mycorrhizal Genomics Consortium"/>
            <person name="Kohler A."/>
            <person name="Kuo A."/>
            <person name="Nagy L.G."/>
            <person name="Floudas D."/>
            <person name="Copeland A."/>
            <person name="Barry K.W."/>
            <person name="Cichocki N."/>
            <person name="Veneault-Fourrey C."/>
            <person name="LaButti K."/>
            <person name="Lindquist E.A."/>
            <person name="Lipzen A."/>
            <person name="Lundell T."/>
            <person name="Morin E."/>
            <person name="Murat C."/>
            <person name="Riley R."/>
            <person name="Ohm R."/>
            <person name="Sun H."/>
            <person name="Tunlid A."/>
            <person name="Henrissat B."/>
            <person name="Grigoriev I.V."/>
            <person name="Hibbett D.S."/>
            <person name="Martin F."/>
        </authorList>
    </citation>
    <scope>NUCLEOTIDE SEQUENCE [LARGE SCALE GENOMIC DNA]</scope>
    <source>
        <strain evidence="12 13">FD-317 M1</strain>
    </source>
</reference>
<name>A0A0D0CHM9_9AGAR</name>
<keyword evidence="2" id="KW-0489">Methyltransferase</keyword>
<evidence type="ECO:0000313" key="12">
    <source>
        <dbReference type="EMBL" id="KIK57767.1"/>
    </source>
</evidence>
<dbReference type="AlphaFoldDB" id="A0A0D0CHM9"/>
<dbReference type="GO" id="GO:0032259">
    <property type="term" value="P:methylation"/>
    <property type="evidence" value="ECO:0007669"/>
    <property type="project" value="UniProtKB-KW"/>
</dbReference>
<comment type="catalytic activity">
    <reaction evidence="8">
        <text>N-terminal L-seryl-L-prolyl-L-lysyl-[protein] + 3 S-adenosyl-L-methionine = N-terminal N,N,N-trimethyl-L-seryl-L-prolyl-L-lysyl-[protein] + 3 S-adenosyl-L-homocysteine + 3 H(+)</text>
        <dbReference type="Rhea" id="RHEA:54724"/>
        <dbReference type="Rhea" id="RHEA-COMP:13789"/>
        <dbReference type="Rhea" id="RHEA-COMP:13973"/>
        <dbReference type="ChEBI" id="CHEBI:15378"/>
        <dbReference type="ChEBI" id="CHEBI:57856"/>
        <dbReference type="ChEBI" id="CHEBI:59789"/>
        <dbReference type="ChEBI" id="CHEBI:138061"/>
        <dbReference type="ChEBI" id="CHEBI:138317"/>
        <dbReference type="EC" id="2.1.1.244"/>
    </reaction>
</comment>
<comment type="catalytic activity">
    <reaction evidence="9">
        <text>N-terminal L-prolyl-L-prolyl-L-lysyl-[protein] + 2 S-adenosyl-L-methionine = N-terminal N,N-dimethyl-L-prolyl-L-prolyl-L-lysyl-[protein] + 2 S-adenosyl-L-homocysteine + 2 H(+)</text>
        <dbReference type="Rhea" id="RHEA:54736"/>
        <dbReference type="Rhea" id="RHEA-COMP:13787"/>
        <dbReference type="Rhea" id="RHEA-COMP:13974"/>
        <dbReference type="ChEBI" id="CHEBI:15378"/>
        <dbReference type="ChEBI" id="CHEBI:57856"/>
        <dbReference type="ChEBI" id="CHEBI:59789"/>
        <dbReference type="ChEBI" id="CHEBI:138059"/>
        <dbReference type="ChEBI" id="CHEBI:138318"/>
        <dbReference type="EC" id="2.1.1.244"/>
    </reaction>
</comment>
<evidence type="ECO:0000256" key="6">
    <source>
        <dbReference type="ARBA" id="ARBA00039449"/>
    </source>
</evidence>
<evidence type="ECO:0000256" key="9">
    <source>
        <dbReference type="ARBA" id="ARBA00047885"/>
    </source>
</evidence>
<dbReference type="EMBL" id="KN834789">
    <property type="protein sequence ID" value="KIK57767.1"/>
    <property type="molecule type" value="Genomic_DNA"/>
</dbReference>
<dbReference type="GO" id="GO:0071885">
    <property type="term" value="F:N-terminal protein N-methyltransferase activity"/>
    <property type="evidence" value="ECO:0007669"/>
    <property type="project" value="UniProtKB-EC"/>
</dbReference>
<evidence type="ECO:0000256" key="11">
    <source>
        <dbReference type="PIRSR" id="PIRSR016958-1"/>
    </source>
</evidence>
<gene>
    <name evidence="12" type="ORF">GYMLUDRAFT_172295</name>
</gene>
<dbReference type="OrthoDB" id="1298661at2759"/>
<dbReference type="PIRSF" id="PIRSF016958">
    <property type="entry name" value="DUF858_MeTrfase_lik"/>
    <property type="match status" value="1"/>
</dbReference>
<evidence type="ECO:0000256" key="5">
    <source>
        <dbReference type="ARBA" id="ARBA00039112"/>
    </source>
</evidence>
<evidence type="ECO:0000256" key="10">
    <source>
        <dbReference type="ARBA" id="ARBA00048167"/>
    </source>
</evidence>
<sequence length="293" mass="32029">MAATREPVVEDGLEYWNSQPASVDGVLGGYGTGSLPRIDALGSRQFLLYLYPELSTVPSALKLLETPPKINTIRALDVGAGVGRVTSDVLLHLVDEVCLLEPVTPFIQQALQNARKSAAEKSPTRGHAIHWPGLAEQTKSVTFIQGTLQAFDPSHPLSSRDPSSPNVFLDRIGHHPKPDDSLSDIDSGFDVIWCQWCLGHLNDRDLVAFLQRSYTALRERGSNGHNGKSLIVVKENVCSNAEDGGPRTVFDQQDSSFTRSDEAWKAAFREAGLTLVKEQVQNGLPEGLYVVKM</sequence>
<feature type="binding site" evidence="11">
    <location>
        <position position="79"/>
    </location>
    <ligand>
        <name>S-adenosyl-L-methionine</name>
        <dbReference type="ChEBI" id="CHEBI:59789"/>
    </ligand>
</feature>
<dbReference type="InterPro" id="IPR029063">
    <property type="entry name" value="SAM-dependent_MTases_sf"/>
</dbReference>
<evidence type="ECO:0000256" key="2">
    <source>
        <dbReference type="ARBA" id="ARBA00022603"/>
    </source>
</evidence>
<evidence type="ECO:0000256" key="7">
    <source>
        <dbReference type="ARBA" id="ARBA00043129"/>
    </source>
</evidence>
<dbReference type="PANTHER" id="PTHR12753">
    <property type="entry name" value="AD-003 - RELATED"/>
    <property type="match status" value="1"/>
</dbReference>
<dbReference type="InterPro" id="IPR008576">
    <property type="entry name" value="MeTrfase_NTM1"/>
</dbReference>
<dbReference type="Pfam" id="PF05891">
    <property type="entry name" value="Methyltransf_PK"/>
    <property type="match status" value="2"/>
</dbReference>
<dbReference type="SUPFAM" id="SSF53335">
    <property type="entry name" value="S-adenosyl-L-methionine-dependent methyltransferases"/>
    <property type="match status" value="1"/>
</dbReference>
<keyword evidence="3" id="KW-0808">Transferase</keyword>
<dbReference type="EC" id="2.1.1.244" evidence="5"/>
<feature type="binding site" evidence="11">
    <location>
        <begin position="148"/>
        <end position="149"/>
    </location>
    <ligand>
        <name>S-adenosyl-L-methionine</name>
        <dbReference type="ChEBI" id="CHEBI:59789"/>
    </ligand>
</feature>
<organism evidence="12 13">
    <name type="scientific">Collybiopsis luxurians FD-317 M1</name>
    <dbReference type="NCBI Taxonomy" id="944289"/>
    <lineage>
        <taxon>Eukaryota</taxon>
        <taxon>Fungi</taxon>
        <taxon>Dikarya</taxon>
        <taxon>Basidiomycota</taxon>
        <taxon>Agaricomycotina</taxon>
        <taxon>Agaricomycetes</taxon>
        <taxon>Agaricomycetidae</taxon>
        <taxon>Agaricales</taxon>
        <taxon>Marasmiineae</taxon>
        <taxon>Omphalotaceae</taxon>
        <taxon>Collybiopsis</taxon>
        <taxon>Collybiopsis luxurians</taxon>
    </lineage>
</organism>
<keyword evidence="4 11" id="KW-0949">S-adenosyl-L-methionine</keyword>
<feature type="binding site" evidence="11">
    <location>
        <position position="195"/>
    </location>
    <ligand>
        <name>S-adenosyl-L-methionine</name>
        <dbReference type="ChEBI" id="CHEBI:59789"/>
    </ligand>
</feature>
<dbReference type="Proteomes" id="UP000053593">
    <property type="component" value="Unassembled WGS sequence"/>
</dbReference>
<comment type="catalytic activity">
    <reaction evidence="10">
        <text>N-terminal L-alanyl-L-prolyl-L-lysyl-[protein] + 3 S-adenosyl-L-methionine = N-terminal N,N,N-trimethyl-L-alanyl-L-prolyl-L-lysyl-[protein] + 3 S-adenosyl-L-homocysteine + 3 H(+)</text>
        <dbReference type="Rhea" id="RHEA:54712"/>
        <dbReference type="Rhea" id="RHEA-COMP:13785"/>
        <dbReference type="Rhea" id="RHEA-COMP:13971"/>
        <dbReference type="ChEBI" id="CHEBI:15378"/>
        <dbReference type="ChEBI" id="CHEBI:57856"/>
        <dbReference type="ChEBI" id="CHEBI:59789"/>
        <dbReference type="ChEBI" id="CHEBI:138057"/>
        <dbReference type="ChEBI" id="CHEBI:138315"/>
        <dbReference type="EC" id="2.1.1.244"/>
    </reaction>
</comment>
<proteinExistence type="inferred from homology"/>
<dbReference type="Gene3D" id="3.40.50.150">
    <property type="entry name" value="Vaccinia Virus protein VP39"/>
    <property type="match status" value="1"/>
</dbReference>
<dbReference type="HOGENOM" id="CLU_055356_0_0_1"/>
<feature type="binding site" evidence="11">
    <location>
        <position position="84"/>
    </location>
    <ligand>
        <name>S-adenosyl-L-methionine</name>
        <dbReference type="ChEBI" id="CHEBI:59789"/>
    </ligand>
</feature>
<keyword evidence="13" id="KW-1185">Reference proteome</keyword>
<evidence type="ECO:0000256" key="8">
    <source>
        <dbReference type="ARBA" id="ARBA00047306"/>
    </source>
</evidence>
<dbReference type="GO" id="GO:0005737">
    <property type="term" value="C:cytoplasm"/>
    <property type="evidence" value="ECO:0007669"/>
    <property type="project" value="TreeGrafter"/>
</dbReference>
<evidence type="ECO:0000256" key="1">
    <source>
        <dbReference type="ARBA" id="ARBA00009059"/>
    </source>
</evidence>